<keyword evidence="5" id="KW-1185">Reference proteome</keyword>
<dbReference type="Gene3D" id="3.40.50.300">
    <property type="entry name" value="P-loop containing nucleotide triphosphate hydrolases"/>
    <property type="match status" value="1"/>
</dbReference>
<dbReference type="Pfam" id="PF12862">
    <property type="entry name" value="ANAPC5"/>
    <property type="match status" value="2"/>
</dbReference>
<dbReference type="CDD" id="cd07302">
    <property type="entry name" value="CHD"/>
    <property type="match status" value="1"/>
</dbReference>
<dbReference type="InterPro" id="IPR011990">
    <property type="entry name" value="TPR-like_helical_dom_sf"/>
</dbReference>
<evidence type="ECO:0000313" key="5">
    <source>
        <dbReference type="Proteomes" id="UP001157961"/>
    </source>
</evidence>
<proteinExistence type="predicted"/>
<dbReference type="CDD" id="cd19757">
    <property type="entry name" value="Bbox1"/>
    <property type="match status" value="1"/>
</dbReference>
<dbReference type="Pfam" id="PF12773">
    <property type="entry name" value="DZR"/>
    <property type="match status" value="1"/>
</dbReference>
<dbReference type="PANTHER" id="PTHR16305:SF28">
    <property type="entry name" value="GUANYLATE CYCLASE DOMAIN-CONTAINING PROTEIN"/>
    <property type="match status" value="1"/>
</dbReference>
<dbReference type="SUPFAM" id="SSF48452">
    <property type="entry name" value="TPR-like"/>
    <property type="match status" value="2"/>
</dbReference>
<evidence type="ECO:0000259" key="3">
    <source>
        <dbReference type="PROSITE" id="PS50125"/>
    </source>
</evidence>
<organism evidence="4 5">
    <name type="scientific">Shimia sagamensis</name>
    <dbReference type="NCBI Taxonomy" id="1566352"/>
    <lineage>
        <taxon>Bacteria</taxon>
        <taxon>Pseudomonadati</taxon>
        <taxon>Pseudomonadota</taxon>
        <taxon>Alphaproteobacteria</taxon>
        <taxon>Rhodobacterales</taxon>
        <taxon>Roseobacteraceae</taxon>
    </lineage>
</organism>
<dbReference type="Proteomes" id="UP001157961">
    <property type="component" value="Unassembled WGS sequence"/>
</dbReference>
<keyword evidence="1" id="KW-0547">Nucleotide-binding</keyword>
<evidence type="ECO:0000313" key="4">
    <source>
        <dbReference type="EMBL" id="SMP34347.1"/>
    </source>
</evidence>
<keyword evidence="2" id="KW-0067">ATP-binding</keyword>
<evidence type="ECO:0000256" key="1">
    <source>
        <dbReference type="ARBA" id="ARBA00022741"/>
    </source>
</evidence>
<dbReference type="SUPFAM" id="SSF52540">
    <property type="entry name" value="P-loop containing nucleoside triphosphate hydrolases"/>
    <property type="match status" value="1"/>
</dbReference>
<dbReference type="PROSITE" id="PS50125">
    <property type="entry name" value="GUANYLATE_CYCLASE_2"/>
    <property type="match status" value="1"/>
</dbReference>
<evidence type="ECO:0000256" key="2">
    <source>
        <dbReference type="ARBA" id="ARBA00022840"/>
    </source>
</evidence>
<sequence length="1141" mass="126132">MKCGNCGTSCALSDVFCSQCGTKLIRACSDCGASPHPNAKFCSNCGTELGGIPAAVAVPTPLGTPSDTGKWDAASDVYSSAVGTSFAETQNEISLVHEAERRQISILFCDLVESTRLAEKLDPEDMRSLLASYRMACGKIVATCSGTVYQHLGDGIIVLFGHPVAHEDATENAVRAGLQIADLFSGPQSPLAIFDDNVNVRIGINTGRVVIGRDGAGAAGEEMSVIGEVPNLAARLQETAEPGQVVISQFTEILLKSRFVLNDLGQKMLKGFSKPITCFQVVQVAETGHKPSRGSGECSAPLIGRDGELMLLQQHWHNALQADGQVMMLSGEAGVGKSRLLEEFNASIDETDMHLVRFFSSSFHIHSMLRPIVGELRNRFKLNAFPSNEEKYEALRRQLSINQLQHLPILALLFNIQPDNPNSLQDVSPEELKQRTFKALLDYYSELENEKPLLMQFEDVHWCDPTTLDMITLFMEHLGRKKWFLILAFRPDYTPPIRSHSGIASLTLNRFSNSDIRRMVRTRAGGLQLPGELTEQIIDRADGIPLYAEELTRMVLDAGWLAKVDGKLEIISDNIELAVPNSLQDSLMARLDRFPSAKEVAQIAATIGRRFSLELLTIVSRHRDQQLEQVLDQLLDAELIYGRGAPPYKTFEYKHALVQDAAYRSLLRSDRQAIHLRIAQALEKKFSAARGYEPELLGHHFGLGGDHQKSYSYHLIAGDQALASSASLEAINHLENALENLKKTPQSEARDACEFDILVRLAVPQATALGYAHEKVSQSYQRALELANEREDTSGVFPVIYGLVRFHLLSARYTETLGLATKLSEMATKAHSDVMLAATNRSIASAQFYQGQPKDALKQLSHVIDAKLDENQRAEALSYDVVDFKVAAIAYASMSAWQIGDIKNAIRLSNEAIAEAEKIKHPFSQALALAFASWTYGFAGEVETARRFGEETFSIARQYTFQFWIGWAEVIIAWSKAKQTGDYQAGIEEITSGIENWMETRSRLGLTYFLHLKAELQFDGGDYDGALKTIEEAEAFAKESGENFWAPDLARLNGEILLAQSSDNSNLADEMFEKALEIADRFHSKSLKVKALTSQLKMQISTGSKPIAAQKLRTQLKMIEGGEKTYTVKQAMEALSHVDKN</sequence>
<comment type="caution">
    <text evidence="4">The sequence shown here is derived from an EMBL/GenBank/DDBJ whole genome shotgun (WGS) entry which is preliminary data.</text>
</comment>
<dbReference type="InterPro" id="IPR026000">
    <property type="entry name" value="Apc5_dom"/>
</dbReference>
<reference evidence="4 5" key="1">
    <citation type="submission" date="2017-05" db="EMBL/GenBank/DDBJ databases">
        <authorList>
            <person name="Varghese N."/>
            <person name="Submissions S."/>
        </authorList>
    </citation>
    <scope>NUCLEOTIDE SEQUENCE [LARGE SCALE GENOMIC DNA]</scope>
    <source>
        <strain evidence="4 5">DSM 29734</strain>
    </source>
</reference>
<dbReference type="EMBL" id="FXTY01000010">
    <property type="protein sequence ID" value="SMP34347.1"/>
    <property type="molecule type" value="Genomic_DNA"/>
</dbReference>
<feature type="domain" description="Guanylate cyclase" evidence="3">
    <location>
        <begin position="105"/>
        <end position="237"/>
    </location>
</feature>
<protein>
    <submittedName>
        <fullName evidence="4">Predicted ATPase</fullName>
    </submittedName>
</protein>
<accession>A0ABY1PHT4</accession>
<dbReference type="Pfam" id="PF13191">
    <property type="entry name" value="AAA_16"/>
    <property type="match status" value="1"/>
</dbReference>
<gene>
    <name evidence="4" type="ORF">SAMN06265373_11013</name>
</gene>
<dbReference type="Pfam" id="PF00211">
    <property type="entry name" value="Guanylate_cyc"/>
    <property type="match status" value="1"/>
</dbReference>
<dbReference type="Gene3D" id="1.25.40.10">
    <property type="entry name" value="Tetratricopeptide repeat domain"/>
    <property type="match status" value="1"/>
</dbReference>
<dbReference type="InterPro" id="IPR027417">
    <property type="entry name" value="P-loop_NTPase"/>
</dbReference>
<dbReference type="SMART" id="SM00044">
    <property type="entry name" value="CYCc"/>
    <property type="match status" value="1"/>
</dbReference>
<dbReference type="SUPFAM" id="SSF55073">
    <property type="entry name" value="Nucleotide cyclase"/>
    <property type="match status" value="1"/>
</dbReference>
<dbReference type="InterPro" id="IPR029787">
    <property type="entry name" value="Nucleotide_cyclase"/>
</dbReference>
<dbReference type="InterPro" id="IPR025874">
    <property type="entry name" value="DZR"/>
</dbReference>
<dbReference type="PANTHER" id="PTHR16305">
    <property type="entry name" value="TESTICULAR SOLUBLE ADENYLYL CYCLASE"/>
    <property type="match status" value="1"/>
</dbReference>
<name>A0ABY1PHT4_9RHOB</name>
<dbReference type="InterPro" id="IPR041664">
    <property type="entry name" value="AAA_16"/>
</dbReference>
<dbReference type="Gene3D" id="3.30.70.1230">
    <property type="entry name" value="Nucleotide cyclase"/>
    <property type="match status" value="1"/>
</dbReference>
<dbReference type="InterPro" id="IPR001054">
    <property type="entry name" value="A/G_cyclase"/>
</dbReference>